<keyword evidence="4" id="KW-0444">Lipid biosynthesis</keyword>
<feature type="transmembrane region" description="Helical" evidence="16">
    <location>
        <begin position="106"/>
        <end position="126"/>
    </location>
</feature>
<feature type="domain" description="EF-hand" evidence="17">
    <location>
        <begin position="428"/>
        <end position="463"/>
    </location>
</feature>
<dbReference type="InterPro" id="IPR045252">
    <property type="entry name" value="LPCAT1-like"/>
</dbReference>
<reference evidence="18 19" key="1">
    <citation type="journal article" date="2013" name="Genome Biol.">
        <title>Genome of Acanthamoeba castellanii highlights extensive lateral gene transfer and early evolution of tyrosine kinase signaling.</title>
        <authorList>
            <person name="Clarke M."/>
            <person name="Lohan A.J."/>
            <person name="Liu B."/>
            <person name="Lagkouvardos I."/>
            <person name="Roy S."/>
            <person name="Zafar N."/>
            <person name="Bertelli C."/>
            <person name="Schilde C."/>
            <person name="Kianianmomeni A."/>
            <person name="Burglin T.R."/>
            <person name="Frech C."/>
            <person name="Turcotte B."/>
            <person name="Kopec K.O."/>
            <person name="Synnott J.M."/>
            <person name="Choo C."/>
            <person name="Paponov I."/>
            <person name="Finkler A."/>
            <person name="Soon Heng Tan C."/>
            <person name="Hutchins A.P."/>
            <person name="Weinmeier T."/>
            <person name="Rattei T."/>
            <person name="Chu J.S."/>
            <person name="Gimenez G."/>
            <person name="Irimia M."/>
            <person name="Rigden D.J."/>
            <person name="Fitzpatrick D.A."/>
            <person name="Lorenzo-Morales J."/>
            <person name="Bateman A."/>
            <person name="Chiu C.H."/>
            <person name="Tang P."/>
            <person name="Hegemann P."/>
            <person name="Fromm H."/>
            <person name="Raoult D."/>
            <person name="Greub G."/>
            <person name="Miranda-Saavedra D."/>
            <person name="Chen N."/>
            <person name="Nash P."/>
            <person name="Ginger M.L."/>
            <person name="Horn M."/>
            <person name="Schaap P."/>
            <person name="Caler L."/>
            <person name="Loftus B."/>
        </authorList>
    </citation>
    <scope>NUCLEOTIDE SEQUENCE [LARGE SCALE GENOMIC DNA]</scope>
    <source>
        <strain evidence="18 19">Neff</strain>
    </source>
</reference>
<feature type="domain" description="EF-hand" evidence="17">
    <location>
        <begin position="396"/>
        <end position="426"/>
    </location>
</feature>
<name>L8GHE2_ACACF</name>
<evidence type="ECO:0000256" key="10">
    <source>
        <dbReference type="ARBA" id="ARBA00023098"/>
    </source>
</evidence>
<dbReference type="SUPFAM" id="SSF47473">
    <property type="entry name" value="EF-hand"/>
    <property type="match status" value="1"/>
</dbReference>
<dbReference type="SUPFAM" id="SSF69593">
    <property type="entry name" value="Glycerol-3-phosphate (1)-acyltransferase"/>
    <property type="match status" value="1"/>
</dbReference>
<keyword evidence="12" id="KW-0594">Phospholipid biosynthesis</keyword>
<comment type="similarity">
    <text evidence="3">Belongs to the 1-acyl-sn-glycerol-3-phosphate acyltransferase family.</text>
</comment>
<evidence type="ECO:0000256" key="12">
    <source>
        <dbReference type="ARBA" id="ARBA00023209"/>
    </source>
</evidence>
<feature type="region of interest" description="Disordered" evidence="15">
    <location>
        <begin position="514"/>
        <end position="536"/>
    </location>
</feature>
<feature type="domain" description="EF-hand" evidence="17">
    <location>
        <begin position="464"/>
        <end position="499"/>
    </location>
</feature>
<keyword evidence="7" id="KW-0677">Repeat</keyword>
<evidence type="ECO:0000256" key="6">
    <source>
        <dbReference type="ARBA" id="ARBA00022692"/>
    </source>
</evidence>
<evidence type="ECO:0000256" key="9">
    <source>
        <dbReference type="ARBA" id="ARBA00022989"/>
    </source>
</evidence>
<proteinExistence type="inferred from homology"/>
<dbReference type="OrthoDB" id="272512at2759"/>
<evidence type="ECO:0000256" key="5">
    <source>
        <dbReference type="ARBA" id="ARBA00022679"/>
    </source>
</evidence>
<sequence>MQEGEGAGSTEPKSKMTRNLSFSGQFRVNASRVPAPVVNPFINESIAITGYEWFKLVVGSVLLAPIRLVLILLLLVLAVLLVKIALLGLSVRDIHDKPFTRWRKNVLLLVRYMARALLFVWGFYYIPVKGKQADFDEAPILVSNHVSMFDVLFFYYYELPRFISRKENIHMPFVGTVLCAMQGILVDRKDPDSRKKAVEAINEHANKSESEGWPRLLVFPEGTCTNQKALISFKSGAFNPGKPVQPVAIRHPFIHFDPCWVNGINLPLLMWRSLCQFSNYLQVTYLPVHKPSKYEKANPQLFANNVRAQIARALNIPTTEHGFDDVSFAMEAMKLQERPEGFGEVDLKHLREYTRMSQEDLNKLLKKFSKFDNDRSGDITFHEFREALGLPNSDYVKRLFRLLDTDDSGSISWKKYISGIALLSEEVRDDEAIKFAFKLFDQNDDGRIEQDELFAILSNVITTISPDEVEQIFTRVDSNQDGFIDCDEFTGFLRENPEYMQLISFRLAEKRAEEQHLQEANERAEGEEAAGQQKDA</sequence>
<dbReference type="AlphaFoldDB" id="L8GHE2"/>
<dbReference type="RefSeq" id="XP_004334166.1">
    <property type="nucleotide sequence ID" value="XM_004334118.1"/>
</dbReference>
<dbReference type="SMART" id="SM00563">
    <property type="entry name" value="PlsC"/>
    <property type="match status" value="1"/>
</dbReference>
<evidence type="ECO:0000256" key="14">
    <source>
        <dbReference type="ARBA" id="ARBA00023315"/>
    </source>
</evidence>
<dbReference type="Proteomes" id="UP000011083">
    <property type="component" value="Unassembled WGS sequence"/>
</dbReference>
<dbReference type="Pfam" id="PF01553">
    <property type="entry name" value="Acyltransferase"/>
    <property type="match status" value="1"/>
</dbReference>
<evidence type="ECO:0000256" key="16">
    <source>
        <dbReference type="SAM" id="Phobius"/>
    </source>
</evidence>
<dbReference type="InterPro" id="IPR002123">
    <property type="entry name" value="Plipid/glycerol_acylTrfase"/>
</dbReference>
<dbReference type="KEGG" id="acan:ACA1_140590"/>
<evidence type="ECO:0000259" key="17">
    <source>
        <dbReference type="PROSITE" id="PS50222"/>
    </source>
</evidence>
<evidence type="ECO:0000256" key="3">
    <source>
        <dbReference type="ARBA" id="ARBA00008655"/>
    </source>
</evidence>
<dbReference type="GO" id="GO:0042171">
    <property type="term" value="F:lysophosphatidic acid acyltransferase activity"/>
    <property type="evidence" value="ECO:0007669"/>
    <property type="project" value="TreeGrafter"/>
</dbReference>
<accession>L8GHE2</accession>
<dbReference type="PANTHER" id="PTHR23063:SF52">
    <property type="entry name" value="LYSOPHOSPHATIDYLCHOLINE ACYLTRANSFERASE"/>
    <property type="match status" value="1"/>
</dbReference>
<evidence type="ECO:0000313" key="18">
    <source>
        <dbReference type="EMBL" id="ELR12153.1"/>
    </source>
</evidence>
<keyword evidence="10" id="KW-0443">Lipid metabolism</keyword>
<evidence type="ECO:0000256" key="2">
    <source>
        <dbReference type="ARBA" id="ARBA00005074"/>
    </source>
</evidence>
<gene>
    <name evidence="18" type="ORF">ACA1_140590</name>
</gene>
<keyword evidence="19" id="KW-1185">Reference proteome</keyword>
<protein>
    <submittedName>
        <fullName evidence="18">EF hand domain containing protein</fullName>
    </submittedName>
</protein>
<comment type="subcellular location">
    <subcellularLocation>
        <location evidence="1">Membrane</location>
    </subcellularLocation>
</comment>
<dbReference type="GO" id="GO:0005783">
    <property type="term" value="C:endoplasmic reticulum"/>
    <property type="evidence" value="ECO:0007669"/>
    <property type="project" value="TreeGrafter"/>
</dbReference>
<dbReference type="UniPathway" id="UPA00085"/>
<dbReference type="VEuPathDB" id="AmoebaDB:ACA1_140590"/>
<dbReference type="FunFam" id="1.10.238.10:FF:000003">
    <property type="entry name" value="Calmodulin A"/>
    <property type="match status" value="1"/>
</dbReference>
<evidence type="ECO:0000256" key="1">
    <source>
        <dbReference type="ARBA" id="ARBA00004370"/>
    </source>
</evidence>
<feature type="domain" description="EF-hand" evidence="17">
    <location>
        <begin position="359"/>
        <end position="394"/>
    </location>
</feature>
<evidence type="ECO:0000256" key="7">
    <source>
        <dbReference type="ARBA" id="ARBA00022737"/>
    </source>
</evidence>
<keyword evidence="8" id="KW-0106">Calcium</keyword>
<dbReference type="PANTHER" id="PTHR23063">
    <property type="entry name" value="PHOSPHOLIPID ACYLTRANSFERASE"/>
    <property type="match status" value="1"/>
</dbReference>
<dbReference type="GO" id="GO:0016020">
    <property type="term" value="C:membrane"/>
    <property type="evidence" value="ECO:0007669"/>
    <property type="project" value="UniProtKB-SubCell"/>
</dbReference>
<feature type="compositionally biased region" description="Basic and acidic residues" evidence="15">
    <location>
        <begin position="514"/>
        <end position="526"/>
    </location>
</feature>
<evidence type="ECO:0000256" key="11">
    <source>
        <dbReference type="ARBA" id="ARBA00023136"/>
    </source>
</evidence>
<dbReference type="GO" id="GO:0008374">
    <property type="term" value="F:O-acyltransferase activity"/>
    <property type="evidence" value="ECO:0007669"/>
    <property type="project" value="InterPro"/>
</dbReference>
<feature type="transmembrane region" description="Helical" evidence="16">
    <location>
        <begin position="169"/>
        <end position="186"/>
    </location>
</feature>
<dbReference type="InterPro" id="IPR002048">
    <property type="entry name" value="EF_hand_dom"/>
</dbReference>
<evidence type="ECO:0000313" key="19">
    <source>
        <dbReference type="Proteomes" id="UP000011083"/>
    </source>
</evidence>
<dbReference type="GeneID" id="14912654"/>
<dbReference type="PROSITE" id="PS00018">
    <property type="entry name" value="EF_HAND_1"/>
    <property type="match status" value="3"/>
</dbReference>
<keyword evidence="11 16" id="KW-0472">Membrane</keyword>
<dbReference type="PROSITE" id="PS50222">
    <property type="entry name" value="EF_HAND_2"/>
    <property type="match status" value="4"/>
</dbReference>
<dbReference type="InterPro" id="IPR011992">
    <property type="entry name" value="EF-hand-dom_pair"/>
</dbReference>
<dbReference type="GO" id="GO:0008654">
    <property type="term" value="P:phospholipid biosynthetic process"/>
    <property type="evidence" value="ECO:0007669"/>
    <property type="project" value="UniProtKB-KW"/>
</dbReference>
<dbReference type="CDD" id="cd07991">
    <property type="entry name" value="LPLAT_LPCAT1-like"/>
    <property type="match status" value="1"/>
</dbReference>
<feature type="transmembrane region" description="Helical" evidence="16">
    <location>
        <begin position="62"/>
        <end position="86"/>
    </location>
</feature>
<dbReference type="CDD" id="cd00051">
    <property type="entry name" value="EFh"/>
    <property type="match status" value="1"/>
</dbReference>
<dbReference type="Gene3D" id="1.10.238.10">
    <property type="entry name" value="EF-hand"/>
    <property type="match status" value="1"/>
</dbReference>
<dbReference type="Pfam" id="PF13499">
    <property type="entry name" value="EF-hand_7"/>
    <property type="match status" value="2"/>
</dbReference>
<comment type="pathway">
    <text evidence="2">Lipid metabolism; phospholipid metabolism.</text>
</comment>
<dbReference type="SMART" id="SM00054">
    <property type="entry name" value="EFh"/>
    <property type="match status" value="4"/>
</dbReference>
<evidence type="ECO:0000256" key="8">
    <source>
        <dbReference type="ARBA" id="ARBA00022837"/>
    </source>
</evidence>
<keyword evidence="6 16" id="KW-0812">Transmembrane</keyword>
<keyword evidence="13" id="KW-1208">Phospholipid metabolism</keyword>
<evidence type="ECO:0000256" key="15">
    <source>
        <dbReference type="SAM" id="MobiDB-lite"/>
    </source>
</evidence>
<evidence type="ECO:0000256" key="4">
    <source>
        <dbReference type="ARBA" id="ARBA00022516"/>
    </source>
</evidence>
<dbReference type="EMBL" id="KB008128">
    <property type="protein sequence ID" value="ELR12153.1"/>
    <property type="molecule type" value="Genomic_DNA"/>
</dbReference>
<evidence type="ECO:0000256" key="13">
    <source>
        <dbReference type="ARBA" id="ARBA00023264"/>
    </source>
</evidence>
<dbReference type="STRING" id="1257118.L8GHE2"/>
<feature type="transmembrane region" description="Helical" evidence="16">
    <location>
        <begin position="138"/>
        <end position="157"/>
    </location>
</feature>
<dbReference type="GO" id="GO:0005509">
    <property type="term" value="F:calcium ion binding"/>
    <property type="evidence" value="ECO:0007669"/>
    <property type="project" value="InterPro"/>
</dbReference>
<keyword evidence="5" id="KW-0808">Transferase</keyword>
<keyword evidence="14" id="KW-0012">Acyltransferase</keyword>
<dbReference type="InterPro" id="IPR018247">
    <property type="entry name" value="EF_Hand_1_Ca_BS"/>
</dbReference>
<dbReference type="OMA" id="FLYHKSE"/>
<organism evidence="18 19">
    <name type="scientific">Acanthamoeba castellanii (strain ATCC 30010 / Neff)</name>
    <dbReference type="NCBI Taxonomy" id="1257118"/>
    <lineage>
        <taxon>Eukaryota</taxon>
        <taxon>Amoebozoa</taxon>
        <taxon>Discosea</taxon>
        <taxon>Longamoebia</taxon>
        <taxon>Centramoebida</taxon>
        <taxon>Acanthamoebidae</taxon>
        <taxon>Acanthamoeba</taxon>
    </lineage>
</organism>
<keyword evidence="9 16" id="KW-1133">Transmembrane helix</keyword>